<reference evidence="1" key="1">
    <citation type="submission" date="2014-09" db="EMBL/GenBank/DDBJ databases">
        <authorList>
            <person name="Magalhaes I.L.F."/>
            <person name="Oliveira U."/>
            <person name="Santos F.R."/>
            <person name="Vidigal T.H.D.A."/>
            <person name="Brescovit A.D."/>
            <person name="Santos A.J."/>
        </authorList>
    </citation>
    <scope>NUCLEOTIDE SEQUENCE</scope>
    <source>
        <tissue evidence="1">Shoot tissue taken approximately 20 cm above the soil surface</tissue>
    </source>
</reference>
<proteinExistence type="predicted"/>
<reference evidence="1" key="2">
    <citation type="journal article" date="2015" name="Data Brief">
        <title>Shoot transcriptome of the giant reed, Arundo donax.</title>
        <authorList>
            <person name="Barrero R.A."/>
            <person name="Guerrero F.D."/>
            <person name="Moolhuijzen P."/>
            <person name="Goolsby J.A."/>
            <person name="Tidwell J."/>
            <person name="Bellgard S.E."/>
            <person name="Bellgard M.I."/>
        </authorList>
    </citation>
    <scope>NUCLEOTIDE SEQUENCE</scope>
    <source>
        <tissue evidence="1">Shoot tissue taken approximately 20 cm above the soil surface</tissue>
    </source>
</reference>
<sequence>MDDGLRVVGLLWELWWCFCDIVP</sequence>
<name>A0A0A9DLJ5_ARUDO</name>
<organism evidence="1">
    <name type="scientific">Arundo donax</name>
    <name type="common">Giant reed</name>
    <name type="synonym">Donax arundinaceus</name>
    <dbReference type="NCBI Taxonomy" id="35708"/>
    <lineage>
        <taxon>Eukaryota</taxon>
        <taxon>Viridiplantae</taxon>
        <taxon>Streptophyta</taxon>
        <taxon>Embryophyta</taxon>
        <taxon>Tracheophyta</taxon>
        <taxon>Spermatophyta</taxon>
        <taxon>Magnoliopsida</taxon>
        <taxon>Liliopsida</taxon>
        <taxon>Poales</taxon>
        <taxon>Poaceae</taxon>
        <taxon>PACMAD clade</taxon>
        <taxon>Arundinoideae</taxon>
        <taxon>Arundineae</taxon>
        <taxon>Arundo</taxon>
    </lineage>
</organism>
<dbReference type="AlphaFoldDB" id="A0A0A9DLJ5"/>
<dbReference type="EMBL" id="GBRH01213293">
    <property type="protein sequence ID" value="JAD84602.1"/>
    <property type="molecule type" value="Transcribed_RNA"/>
</dbReference>
<evidence type="ECO:0000313" key="1">
    <source>
        <dbReference type="EMBL" id="JAD84602.1"/>
    </source>
</evidence>
<protein>
    <submittedName>
        <fullName evidence="1">Uncharacterized protein</fullName>
    </submittedName>
</protein>
<accession>A0A0A9DLJ5</accession>